<dbReference type="RefSeq" id="WP_255042782.1">
    <property type="nucleotide sequence ID" value="NZ_JANEYT010000023.1"/>
</dbReference>
<evidence type="ECO:0000256" key="1">
    <source>
        <dbReference type="ARBA" id="ARBA00004651"/>
    </source>
</evidence>
<feature type="region of interest" description="Disordered" evidence="7">
    <location>
        <begin position="183"/>
        <end position="212"/>
    </location>
</feature>
<keyword evidence="4 8" id="KW-0812">Transmembrane</keyword>
<evidence type="ECO:0000313" key="9">
    <source>
        <dbReference type="EMBL" id="MCQ1058741.1"/>
    </source>
</evidence>
<feature type="transmembrane region" description="Helical" evidence="8">
    <location>
        <begin position="434"/>
        <end position="452"/>
    </location>
</feature>
<accession>A0ABT1N1X6</accession>
<evidence type="ECO:0000256" key="3">
    <source>
        <dbReference type="ARBA" id="ARBA00022475"/>
    </source>
</evidence>
<feature type="transmembrane region" description="Helical" evidence="8">
    <location>
        <begin position="464"/>
        <end position="490"/>
    </location>
</feature>
<feature type="compositionally biased region" description="Basic and acidic residues" evidence="7">
    <location>
        <begin position="185"/>
        <end position="194"/>
    </location>
</feature>
<keyword evidence="2" id="KW-0813">Transport</keyword>
<reference evidence="9 10" key="1">
    <citation type="submission" date="2022-07" db="EMBL/GenBank/DDBJ databases">
        <title>Photobacterium pectinilyticum sp. nov., a marine bacterium isolated from surface seawater of Qingdao offshore.</title>
        <authorList>
            <person name="Wang X."/>
        </authorList>
    </citation>
    <scope>NUCLEOTIDE SEQUENCE [LARGE SCALE GENOMIC DNA]</scope>
    <source>
        <strain evidence="9 10">ZSDE20</strain>
    </source>
</reference>
<feature type="transmembrane region" description="Helical" evidence="8">
    <location>
        <begin position="387"/>
        <end position="405"/>
    </location>
</feature>
<protein>
    <submittedName>
        <fullName evidence="9">FUSC family protein</fullName>
    </submittedName>
</protein>
<evidence type="ECO:0000256" key="8">
    <source>
        <dbReference type="SAM" id="Phobius"/>
    </source>
</evidence>
<keyword evidence="5 8" id="KW-1133">Transmembrane helix</keyword>
<keyword evidence="6 8" id="KW-0472">Membrane</keyword>
<keyword evidence="10" id="KW-1185">Reference proteome</keyword>
<comment type="subcellular location">
    <subcellularLocation>
        <location evidence="1">Cell membrane</location>
        <topology evidence="1">Multi-pass membrane protein</topology>
    </subcellularLocation>
</comment>
<feature type="compositionally biased region" description="Acidic residues" evidence="7">
    <location>
        <begin position="195"/>
        <end position="208"/>
    </location>
</feature>
<evidence type="ECO:0000256" key="6">
    <source>
        <dbReference type="ARBA" id="ARBA00023136"/>
    </source>
</evidence>
<dbReference type="Proteomes" id="UP001524460">
    <property type="component" value="Unassembled WGS sequence"/>
</dbReference>
<evidence type="ECO:0000313" key="10">
    <source>
        <dbReference type="Proteomes" id="UP001524460"/>
    </source>
</evidence>
<dbReference type="PANTHER" id="PTHR30509">
    <property type="entry name" value="P-HYDROXYBENZOIC ACID EFFLUX PUMP SUBUNIT-RELATED"/>
    <property type="match status" value="1"/>
</dbReference>
<evidence type="ECO:0000256" key="5">
    <source>
        <dbReference type="ARBA" id="ARBA00022989"/>
    </source>
</evidence>
<feature type="transmembrane region" description="Helical" evidence="8">
    <location>
        <begin position="132"/>
        <end position="151"/>
    </location>
</feature>
<dbReference type="EMBL" id="JANEYT010000023">
    <property type="protein sequence ID" value="MCQ1058741.1"/>
    <property type="molecule type" value="Genomic_DNA"/>
</dbReference>
<proteinExistence type="predicted"/>
<name>A0ABT1N1X6_9GAMM</name>
<feature type="transmembrane region" description="Helical" evidence="8">
    <location>
        <begin position="79"/>
        <end position="96"/>
    </location>
</feature>
<evidence type="ECO:0000256" key="2">
    <source>
        <dbReference type="ARBA" id="ARBA00022448"/>
    </source>
</evidence>
<keyword evidence="3" id="KW-1003">Cell membrane</keyword>
<dbReference type="Pfam" id="PF04632">
    <property type="entry name" value="FUSC"/>
    <property type="match status" value="1"/>
</dbReference>
<comment type="caution">
    <text evidence="9">The sequence shown here is derived from an EMBL/GenBank/DDBJ whole genome shotgun (WGS) entry which is preliminary data.</text>
</comment>
<dbReference type="PANTHER" id="PTHR30509:SF9">
    <property type="entry name" value="MULTIDRUG RESISTANCE PROTEIN MDTO"/>
    <property type="match status" value="1"/>
</dbReference>
<gene>
    <name evidence="9" type="ORF">NHN17_11820</name>
</gene>
<evidence type="ECO:0000256" key="7">
    <source>
        <dbReference type="SAM" id="MobiDB-lite"/>
    </source>
</evidence>
<organism evidence="9 10">
    <name type="scientific">Photobacterium pectinilyticum</name>
    <dbReference type="NCBI Taxonomy" id="2906793"/>
    <lineage>
        <taxon>Bacteria</taxon>
        <taxon>Pseudomonadati</taxon>
        <taxon>Pseudomonadota</taxon>
        <taxon>Gammaproteobacteria</taxon>
        <taxon>Vibrionales</taxon>
        <taxon>Vibrionaceae</taxon>
        <taxon>Photobacterium</taxon>
    </lineage>
</organism>
<evidence type="ECO:0000256" key="4">
    <source>
        <dbReference type="ARBA" id="ARBA00022692"/>
    </source>
</evidence>
<sequence length="730" mass="82925">MSDKFKFAFRVATSLTLAYMIPMALGWTQPSTAATTVMLIASTGSRRESMAKGTLRVLGTIAGGIIGLLLVGFFAQDRLLYMLAVSLVVVIVFYIRSAYLNDPTLFMLTGVMLLMMYNGGDAEGAFLYGIDRTFMTVFGVVVYTLVGVFLFPPKVEQNLRQLGDNLASAQKALFEAMSFPPQQEIKADQPKPELSEDDTTSSETETDQEQPTLADLSKSLFAAQQAFEARYQTLNSECSEVSAYKKEWDGTIALYGQITELLLFAAKDHSRSGGHPIEYLRDFDKLRTEVIQLFERLPDAWEKQAAHSPQPLDPVEYDGERLKQASHLYRGEAVSSGYLFNQLRERLAKLESCISSIDSLTGTVEFELPPLKAKPNFNWWDAENAKSSIKVFVTYWIAGAFWIQFNPPGGYNFVIFSTLFVSILSFLPFHPVMLLILFTLGFVFSVPAYVFLLPQLTLGAELALFIFAYTFVGFYVLKGPVTIFFLIGLFTLGIDNNMVYHFGITLTIVTLFYMTVLSVVISYYLPFSSRPEHLLLVFRERFFRHATGVIRLLQVDQLSLVQKLQLVWRITTMVVALKKMQVWGAKFNTNPYPSLTAEQLKRYIEQCDLFHHHLMTFIKARKKMDENPLLVEAKKGNKDTVIPALSQALWKVESETIDELNADHLKQDYQDLEARLDEYFSHIELDKYSNSDIAGFYIFLNLKKNIFESLLSCKQVSDDVVWEELSMKRF</sequence>
<feature type="transmembrane region" description="Helical" evidence="8">
    <location>
        <begin position="502"/>
        <end position="525"/>
    </location>
</feature>
<dbReference type="InterPro" id="IPR006726">
    <property type="entry name" value="PHBA_efflux_AaeB/fusaric-R"/>
</dbReference>
<feature type="transmembrane region" description="Helical" evidence="8">
    <location>
        <begin position="53"/>
        <end position="73"/>
    </location>
</feature>